<evidence type="ECO:0000259" key="1">
    <source>
        <dbReference type="Pfam" id="PF10105"/>
    </source>
</evidence>
<comment type="caution">
    <text evidence="2">The sequence shown here is derived from an EMBL/GenBank/DDBJ whole genome shotgun (WGS) entry which is preliminary data.</text>
</comment>
<protein>
    <submittedName>
        <fullName evidence="2">DUF2344 domain-containing protein</fullName>
    </submittedName>
</protein>
<dbReference type="AlphaFoldDB" id="A0A9D7XHD2"/>
<feature type="domain" description="DUF2344" evidence="1">
    <location>
        <begin position="120"/>
        <end position="284"/>
    </location>
</feature>
<dbReference type="Pfam" id="PF10105">
    <property type="entry name" value="DUF2344"/>
    <property type="match status" value="1"/>
</dbReference>
<evidence type="ECO:0000313" key="3">
    <source>
        <dbReference type="Proteomes" id="UP000886657"/>
    </source>
</evidence>
<dbReference type="InterPro" id="IPR018768">
    <property type="entry name" value="DUF2344"/>
</dbReference>
<name>A0A9D7XHD2_9BACT</name>
<proteinExistence type="predicted"/>
<evidence type="ECO:0000313" key="2">
    <source>
        <dbReference type="EMBL" id="MBK9795962.1"/>
    </source>
</evidence>
<dbReference type="EMBL" id="JADKIO010000005">
    <property type="protein sequence ID" value="MBK9795962.1"/>
    <property type="molecule type" value="Genomic_DNA"/>
</dbReference>
<organism evidence="2 3">
    <name type="scientific">Candidatus Geothrix skivensis</name>
    <dbReference type="NCBI Taxonomy" id="2954439"/>
    <lineage>
        <taxon>Bacteria</taxon>
        <taxon>Pseudomonadati</taxon>
        <taxon>Acidobacteriota</taxon>
        <taxon>Holophagae</taxon>
        <taxon>Holophagales</taxon>
        <taxon>Holophagaceae</taxon>
        <taxon>Geothrix</taxon>
    </lineage>
</organism>
<reference evidence="2" key="1">
    <citation type="submission" date="2020-10" db="EMBL/GenBank/DDBJ databases">
        <title>Connecting structure to function with the recovery of over 1000 high-quality activated sludge metagenome-assembled genomes encoding full-length rRNA genes using long-read sequencing.</title>
        <authorList>
            <person name="Singleton C.M."/>
            <person name="Petriglieri F."/>
            <person name="Kristensen J.M."/>
            <person name="Kirkegaard R.H."/>
            <person name="Michaelsen T.Y."/>
            <person name="Andersen M.H."/>
            <person name="Karst S.M."/>
            <person name="Dueholm M.S."/>
            <person name="Nielsen P.H."/>
            <person name="Albertsen M."/>
        </authorList>
    </citation>
    <scope>NUCLEOTIDE SEQUENCE</scope>
    <source>
        <strain evidence="2">Skiv_18-Q3-R9-52_MAXAC.067</strain>
    </source>
</reference>
<dbReference type="Proteomes" id="UP000886657">
    <property type="component" value="Unassembled WGS sequence"/>
</dbReference>
<sequence length="371" mass="41794">MSSPTLHPSIPAEALIRRARLQATLQGLEIRGGSLEPPPLQALRGYLASREEPDLDRLMATITEGHFEEEAGELLRASRRDSGHSALMRDFASRLLPLAEKAKQRREMHWQLDTRRQSVRFQFSKVGPACSFDEGDLHAIFLLSFRLEGLLVELDLAKRPRPQLGAGLPLPAGVGGLAESLDVVFRREPEEAPPALMVRLNHRLPEGLRIHQWEVLPAYASPLSDLALRSHWLWCIPHELRNHLEKRVATFLEATVWPWVRGSSKTDASLDLRRLIQEMRWEQDALCFTTRMENFQAINPLKVLGAILDLEPVGILGLVRTQVDLKVDPRLGQAERFEPKLKNMYEDAVLLGGGSNIILVDEDDDEPTILG</sequence>
<gene>
    <name evidence="2" type="ORF">IPP58_05615</name>
</gene>
<accession>A0A9D7XHD2</accession>